<keyword evidence="1" id="KW-0812">Transmembrane</keyword>
<protein>
    <submittedName>
        <fullName evidence="2">Uncharacterized protein</fullName>
    </submittedName>
</protein>
<dbReference type="EMBL" id="JADCNL010000005">
    <property type="protein sequence ID" value="KAG0480025.1"/>
    <property type="molecule type" value="Genomic_DNA"/>
</dbReference>
<evidence type="ECO:0000256" key="1">
    <source>
        <dbReference type="SAM" id="Phobius"/>
    </source>
</evidence>
<dbReference type="PROSITE" id="PS51257">
    <property type="entry name" value="PROKAR_LIPOPROTEIN"/>
    <property type="match status" value="1"/>
</dbReference>
<dbReference type="Proteomes" id="UP000636800">
    <property type="component" value="Chromosome 5"/>
</dbReference>
<dbReference type="AlphaFoldDB" id="A0A835V196"/>
<keyword evidence="3" id="KW-1185">Reference proteome</keyword>
<keyword evidence="1" id="KW-0472">Membrane</keyword>
<sequence length="265" mass="28673">MVKTFVPQYILQLCSMVLNLDIFLTFFFFNAFAGCKTEGFADVYYIPSYGYAQSSYNPYDPSILIGSEASFTATNYQANPAQHFFVSSPVYIPVGNESSSVAVPICYQTPSWTNTGALPISKPDGEGKKFALPLTPMNIGAASEMVALKHVVSKPLQSSSDLSQAVTKLEIESDGKNTLDTQPPIGALTSDSIPTINQGADHLSNLKAPTAFRPAKADALANTGFTSYVSDLNLCSDGNRLRPRFQMNRDFTNMSLSLSPTKQGT</sequence>
<dbReference type="OrthoDB" id="665906at2759"/>
<comment type="caution">
    <text evidence="2">The sequence shown here is derived from an EMBL/GenBank/DDBJ whole genome shotgun (WGS) entry which is preliminary data.</text>
</comment>
<proteinExistence type="predicted"/>
<name>A0A835V196_VANPL</name>
<accession>A0A835V196</accession>
<organism evidence="2 3">
    <name type="scientific">Vanilla planifolia</name>
    <name type="common">Vanilla</name>
    <dbReference type="NCBI Taxonomy" id="51239"/>
    <lineage>
        <taxon>Eukaryota</taxon>
        <taxon>Viridiplantae</taxon>
        <taxon>Streptophyta</taxon>
        <taxon>Embryophyta</taxon>
        <taxon>Tracheophyta</taxon>
        <taxon>Spermatophyta</taxon>
        <taxon>Magnoliopsida</taxon>
        <taxon>Liliopsida</taxon>
        <taxon>Asparagales</taxon>
        <taxon>Orchidaceae</taxon>
        <taxon>Vanilloideae</taxon>
        <taxon>Vanilleae</taxon>
        <taxon>Vanilla</taxon>
    </lineage>
</organism>
<reference evidence="2 3" key="1">
    <citation type="journal article" date="2020" name="Nat. Food">
        <title>A phased Vanilla planifolia genome enables genetic improvement of flavour and production.</title>
        <authorList>
            <person name="Hasing T."/>
            <person name="Tang H."/>
            <person name="Brym M."/>
            <person name="Khazi F."/>
            <person name="Huang T."/>
            <person name="Chambers A.H."/>
        </authorList>
    </citation>
    <scope>NUCLEOTIDE SEQUENCE [LARGE SCALE GENOMIC DNA]</scope>
    <source>
        <tissue evidence="2">Leaf</tissue>
    </source>
</reference>
<feature type="transmembrane region" description="Helical" evidence="1">
    <location>
        <begin position="9"/>
        <end position="29"/>
    </location>
</feature>
<keyword evidence="1" id="KW-1133">Transmembrane helix</keyword>
<evidence type="ECO:0000313" key="2">
    <source>
        <dbReference type="EMBL" id="KAG0480025.1"/>
    </source>
</evidence>
<gene>
    <name evidence="2" type="ORF">HPP92_010883</name>
</gene>
<evidence type="ECO:0000313" key="3">
    <source>
        <dbReference type="Proteomes" id="UP000636800"/>
    </source>
</evidence>